<evidence type="ECO:0000313" key="2">
    <source>
        <dbReference type="EMBL" id="GLY68017.1"/>
    </source>
</evidence>
<accession>A0A9W6VI31</accession>
<dbReference type="GO" id="GO:0016811">
    <property type="term" value="F:hydrolase activity, acting on carbon-nitrogen (but not peptide) bonds, in linear amides"/>
    <property type="evidence" value="ECO:0007669"/>
    <property type="project" value="TreeGrafter"/>
</dbReference>
<evidence type="ECO:0000313" key="3">
    <source>
        <dbReference type="Proteomes" id="UP001165136"/>
    </source>
</evidence>
<dbReference type="InterPro" id="IPR003737">
    <property type="entry name" value="GlcNAc_PI_deacetylase-related"/>
</dbReference>
<comment type="caution">
    <text evidence="2">The sequence shown here is derived from an EMBL/GenBank/DDBJ whole genome shotgun (WGS) entry which is preliminary data.</text>
</comment>
<reference evidence="2" key="1">
    <citation type="submission" date="2023-03" db="EMBL/GenBank/DDBJ databases">
        <title>Amycolatopsis taiwanensis NBRC 103393.</title>
        <authorList>
            <person name="Ichikawa N."/>
            <person name="Sato H."/>
            <person name="Tonouchi N."/>
        </authorList>
    </citation>
    <scope>NUCLEOTIDE SEQUENCE</scope>
    <source>
        <strain evidence="2">NBRC 103393</strain>
    </source>
</reference>
<dbReference type="SUPFAM" id="SSF102588">
    <property type="entry name" value="LmbE-like"/>
    <property type="match status" value="1"/>
</dbReference>
<keyword evidence="1" id="KW-0862">Zinc</keyword>
<dbReference type="GO" id="GO:0016137">
    <property type="term" value="P:glycoside metabolic process"/>
    <property type="evidence" value="ECO:0007669"/>
    <property type="project" value="UniProtKB-ARBA"/>
</dbReference>
<protein>
    <recommendedName>
        <fullName evidence="4">GlcNAc-PI de-N-acetylase</fullName>
    </recommendedName>
</protein>
<dbReference type="Pfam" id="PF02585">
    <property type="entry name" value="PIG-L"/>
    <property type="match status" value="1"/>
</dbReference>
<sequence>MGRPVALAVFAHPDDAELACFGTLAALREQGYALCVLSLTDGRNSNSGQSHLRPKEARMAAEVVGSELIVESFEDGYLAPQREVFSRIESHVRRIQPSIVLTHYPGDREHQDHQVVGKVTTAVANRSSDIGLVLQGEPPCLADSFTPQLYSDITDFMELKLEALACYKSEAGKPFMSRELVTTRGKWWALQAGAYGDGENPRFYEAYVVAKAVLPLPEFRR</sequence>
<dbReference type="EMBL" id="BSTI01000010">
    <property type="protein sequence ID" value="GLY68017.1"/>
    <property type="molecule type" value="Genomic_DNA"/>
</dbReference>
<evidence type="ECO:0000256" key="1">
    <source>
        <dbReference type="ARBA" id="ARBA00022833"/>
    </source>
</evidence>
<name>A0A9W6VI31_9PSEU</name>
<dbReference type="PANTHER" id="PTHR12993:SF30">
    <property type="entry name" value="N-ACETYL-ALPHA-D-GLUCOSAMINYL L-MALATE DEACETYLASE 1"/>
    <property type="match status" value="1"/>
</dbReference>
<keyword evidence="3" id="KW-1185">Reference proteome</keyword>
<dbReference type="Proteomes" id="UP001165136">
    <property type="component" value="Unassembled WGS sequence"/>
</dbReference>
<gene>
    <name evidence="2" type="ORF">Atai01_46360</name>
</gene>
<evidence type="ECO:0008006" key="4">
    <source>
        <dbReference type="Google" id="ProtNLM"/>
    </source>
</evidence>
<dbReference type="Gene3D" id="3.40.50.10320">
    <property type="entry name" value="LmbE-like"/>
    <property type="match status" value="1"/>
</dbReference>
<proteinExistence type="predicted"/>
<dbReference type="AlphaFoldDB" id="A0A9W6VI31"/>
<dbReference type="InterPro" id="IPR024078">
    <property type="entry name" value="LmbE-like_dom_sf"/>
</dbReference>
<organism evidence="2 3">
    <name type="scientific">Amycolatopsis taiwanensis</name>
    <dbReference type="NCBI Taxonomy" id="342230"/>
    <lineage>
        <taxon>Bacteria</taxon>
        <taxon>Bacillati</taxon>
        <taxon>Actinomycetota</taxon>
        <taxon>Actinomycetes</taxon>
        <taxon>Pseudonocardiales</taxon>
        <taxon>Pseudonocardiaceae</taxon>
        <taxon>Amycolatopsis</taxon>
    </lineage>
</organism>
<dbReference type="RefSeq" id="WP_027944965.1">
    <property type="nucleotide sequence ID" value="NZ_BSTI01000010.1"/>
</dbReference>
<dbReference type="PANTHER" id="PTHR12993">
    <property type="entry name" value="N-ACETYLGLUCOSAMINYL-PHOSPHATIDYLINOSITOL DE-N-ACETYLASE-RELATED"/>
    <property type="match status" value="1"/>
</dbReference>